<dbReference type="PANTHER" id="PTHR37533:SF2">
    <property type="entry name" value="FLAGELLAR HOOK-LENGTH CONTROL PROTEIN"/>
    <property type="match status" value="1"/>
</dbReference>
<evidence type="ECO:0000259" key="5">
    <source>
        <dbReference type="Pfam" id="PF02120"/>
    </source>
</evidence>
<dbReference type="Pfam" id="PF02120">
    <property type="entry name" value="Flg_hook"/>
    <property type="match status" value="1"/>
</dbReference>
<name>A0A9X4GZY5_9FIRM</name>
<evidence type="ECO:0000256" key="1">
    <source>
        <dbReference type="ARBA" id="ARBA00003944"/>
    </source>
</evidence>
<dbReference type="InterPro" id="IPR052563">
    <property type="entry name" value="FliK"/>
</dbReference>
<keyword evidence="6" id="KW-0969">Cilium</keyword>
<dbReference type="GO" id="GO:0009424">
    <property type="term" value="C:bacterial-type flagellum hook"/>
    <property type="evidence" value="ECO:0007669"/>
    <property type="project" value="InterPro"/>
</dbReference>
<comment type="caution">
    <text evidence="6">The sequence shown here is derived from an EMBL/GenBank/DDBJ whole genome shotgun (WGS) entry which is preliminary data.</text>
</comment>
<dbReference type="PANTHER" id="PTHR37533">
    <property type="entry name" value="FLAGELLAR HOOK-LENGTH CONTROL PROTEIN"/>
    <property type="match status" value="1"/>
</dbReference>
<comment type="function">
    <text evidence="1">Controls the length of the flagellar hook.</text>
</comment>
<feature type="domain" description="Flagellar hook-length control protein-like C-terminal" evidence="5">
    <location>
        <begin position="507"/>
        <end position="582"/>
    </location>
</feature>
<dbReference type="InterPro" id="IPR038610">
    <property type="entry name" value="FliK-like_C_sf"/>
</dbReference>
<evidence type="ECO:0000313" key="7">
    <source>
        <dbReference type="Proteomes" id="UP001154312"/>
    </source>
</evidence>
<dbReference type="PRINTS" id="PR01007">
    <property type="entry name" value="FLGHOOKFLIK"/>
</dbReference>
<evidence type="ECO:0000256" key="2">
    <source>
        <dbReference type="ARBA" id="ARBA00009149"/>
    </source>
</evidence>
<dbReference type="InterPro" id="IPR021136">
    <property type="entry name" value="Flagellar_hook_control-like_C"/>
</dbReference>
<proteinExistence type="inferred from homology"/>
<dbReference type="CDD" id="cd17470">
    <property type="entry name" value="T3SS_Flik_C"/>
    <property type="match status" value="1"/>
</dbReference>
<dbReference type="GO" id="GO:0044780">
    <property type="term" value="P:bacterial-type flagellum assembly"/>
    <property type="evidence" value="ECO:0007669"/>
    <property type="project" value="InterPro"/>
</dbReference>
<keyword evidence="7" id="KW-1185">Reference proteome</keyword>
<sequence>MQIAAVNNVLVSRKGNGTLSGDSADAGGFDMAMAAMLALLNPQPPGASQVSAGSGDDSINAQIAGTSSGGFVDVPIVSGELPGNMLIVRPASSQQDAESVGGEALVNSNTTTEIAQIPMPEVLPDTTQVITVTNSPEGLINQSPGVLPDTAQTITVTTQNIAVTNSPESLINQSPEMLPDTAQAITVTTSPEDLINQSPDVPPDTAQAIIVTTLPESIANQSADLTGQTTQAVLFTEVEGEAQNNQAIAGNSAITVQPGDTAKVQPPATDNNIFASVVISEAGNVSDSQGVPGKNSAVQDIQSDNVSFVPISEATYVADSSVNNDIGQSLQVVSDAGNANAVVAGVNTTETDNVVTTQSEPENVNNPASGSIAAGEPQLTSEKKIVTFVSENAVIKPDVENQSGVVTAEQQRNPELAYQGGNENKLLNNKPKGPQTADESKNIISNDTVPAGKVDSNNGLGTGNTTDNSAQFPAQVATDSLKGVPLSNLRDRVLQEIRHVYNNIGNDNRQTQVQLKLEPEQLGQLTIKLYFHKGELNAHFYTANNSVKEVLEGSLQQLRTSLGQQDLKLNEAFVFVGNGSQDNSNFYYQGRNQSGTVQFGSNNYHKDSDIPVEPAQSGRTETGSSSRQVDYLV</sequence>
<feature type="compositionally biased region" description="Polar residues" evidence="4">
    <location>
        <begin position="617"/>
        <end position="633"/>
    </location>
</feature>
<dbReference type="Gene3D" id="3.30.750.140">
    <property type="match status" value="1"/>
</dbReference>
<dbReference type="AlphaFoldDB" id="A0A9X4GZY5"/>
<evidence type="ECO:0000313" key="6">
    <source>
        <dbReference type="EMBL" id="MDF9409305.1"/>
    </source>
</evidence>
<dbReference type="InterPro" id="IPR001635">
    <property type="entry name" value="Flag_hook_Flik"/>
</dbReference>
<evidence type="ECO:0000256" key="4">
    <source>
        <dbReference type="SAM" id="MobiDB-lite"/>
    </source>
</evidence>
<comment type="similarity">
    <text evidence="2">Belongs to the FliK family.</text>
</comment>
<reference evidence="6" key="1">
    <citation type="submission" date="2022-02" db="EMBL/GenBank/DDBJ databases">
        <authorList>
            <person name="Leng L."/>
        </authorList>
    </citation>
    <scope>NUCLEOTIDE SEQUENCE</scope>
    <source>
        <strain evidence="6">JI</strain>
    </source>
</reference>
<feature type="region of interest" description="Disordered" evidence="4">
    <location>
        <begin position="412"/>
        <end position="469"/>
    </location>
</feature>
<gene>
    <name evidence="6" type="ORF">L7E55_13230</name>
</gene>
<dbReference type="EMBL" id="JAKOAV010000028">
    <property type="protein sequence ID" value="MDF9409305.1"/>
    <property type="molecule type" value="Genomic_DNA"/>
</dbReference>
<accession>A0A9X4GZY5</accession>
<keyword evidence="6" id="KW-0282">Flagellum</keyword>
<evidence type="ECO:0000256" key="3">
    <source>
        <dbReference type="ARBA" id="ARBA00022795"/>
    </source>
</evidence>
<keyword evidence="3" id="KW-1005">Bacterial flagellum biogenesis</keyword>
<feature type="compositionally biased region" description="Low complexity" evidence="4">
    <location>
        <begin position="457"/>
        <end position="466"/>
    </location>
</feature>
<organism evidence="6 7">
    <name type="scientific">Pelotomaculum isophthalicicum JI</name>
    <dbReference type="NCBI Taxonomy" id="947010"/>
    <lineage>
        <taxon>Bacteria</taxon>
        <taxon>Bacillati</taxon>
        <taxon>Bacillota</taxon>
        <taxon>Clostridia</taxon>
        <taxon>Eubacteriales</taxon>
        <taxon>Desulfotomaculaceae</taxon>
        <taxon>Pelotomaculum</taxon>
    </lineage>
</organism>
<dbReference type="RefSeq" id="WP_277444762.1">
    <property type="nucleotide sequence ID" value="NZ_JAKOAV010000028.1"/>
</dbReference>
<feature type="region of interest" description="Disordered" evidence="4">
    <location>
        <begin position="600"/>
        <end position="633"/>
    </location>
</feature>
<keyword evidence="6" id="KW-0966">Cell projection</keyword>
<protein>
    <submittedName>
        <fullName evidence="6">Flagellar hook-length control protein FliK</fullName>
    </submittedName>
</protein>
<dbReference type="Proteomes" id="UP001154312">
    <property type="component" value="Unassembled WGS sequence"/>
</dbReference>